<dbReference type="InterPro" id="IPR041657">
    <property type="entry name" value="HTH_17"/>
</dbReference>
<dbReference type="GO" id="GO:0003677">
    <property type="term" value="F:DNA binding"/>
    <property type="evidence" value="ECO:0007669"/>
    <property type="project" value="InterPro"/>
</dbReference>
<reference evidence="2 3" key="1">
    <citation type="journal article" date="2016" name="Nat. Commun.">
        <title>Thousands of microbial genomes shed light on interconnected biogeochemical processes in an aquifer system.</title>
        <authorList>
            <person name="Anantharaman K."/>
            <person name="Brown C.T."/>
            <person name="Hug L.A."/>
            <person name="Sharon I."/>
            <person name="Castelle C.J."/>
            <person name="Probst A.J."/>
            <person name="Thomas B.C."/>
            <person name="Singh A."/>
            <person name="Wilkins M.J."/>
            <person name="Karaoz U."/>
            <person name="Brodie E.L."/>
            <person name="Williams K.H."/>
            <person name="Hubbard S.S."/>
            <person name="Banfield J.F."/>
        </authorList>
    </citation>
    <scope>NUCLEOTIDE SEQUENCE [LARGE SCALE GENOMIC DNA]</scope>
</reference>
<protein>
    <recommendedName>
        <fullName evidence="1">Helix-turn-helix domain-containing protein</fullName>
    </recommendedName>
</protein>
<name>A0A1F8F8T0_9BACT</name>
<feature type="domain" description="Helix-turn-helix" evidence="1">
    <location>
        <begin position="9"/>
        <end position="52"/>
    </location>
</feature>
<evidence type="ECO:0000313" key="2">
    <source>
        <dbReference type="EMBL" id="OGN08970.1"/>
    </source>
</evidence>
<evidence type="ECO:0000259" key="1">
    <source>
        <dbReference type="Pfam" id="PF12728"/>
    </source>
</evidence>
<dbReference type="InterPro" id="IPR010093">
    <property type="entry name" value="SinI_DNA-bd"/>
</dbReference>
<comment type="caution">
    <text evidence="2">The sequence shown here is derived from an EMBL/GenBank/DDBJ whole genome shotgun (WGS) entry which is preliminary data.</text>
</comment>
<evidence type="ECO:0000313" key="3">
    <source>
        <dbReference type="Proteomes" id="UP000177167"/>
    </source>
</evidence>
<accession>A0A1F8F8T0</accession>
<dbReference type="AlphaFoldDB" id="A0A1F8F8T0"/>
<gene>
    <name evidence="2" type="ORF">A3J46_04990</name>
</gene>
<dbReference type="EMBL" id="MGJP01000048">
    <property type="protein sequence ID" value="OGN08970.1"/>
    <property type="molecule type" value="Genomic_DNA"/>
</dbReference>
<dbReference type="Pfam" id="PF12728">
    <property type="entry name" value="HTH_17"/>
    <property type="match status" value="1"/>
</dbReference>
<proteinExistence type="predicted"/>
<dbReference type="NCBIfam" id="TIGR01764">
    <property type="entry name" value="excise"/>
    <property type="match status" value="1"/>
</dbReference>
<sequence>MEINPNEIYTTGEAQKLLKISNSTMKRLLKKGLINANKIGGQYRILGKEILRIVSPTIERKAVNAYQKLKKRVKTKIKSW</sequence>
<organism evidence="2 3">
    <name type="scientific">Candidatus Yanofskybacteria bacterium RIFCSPHIGHO2_02_FULL_41_11</name>
    <dbReference type="NCBI Taxonomy" id="1802675"/>
    <lineage>
        <taxon>Bacteria</taxon>
        <taxon>Candidatus Yanofskyibacteriota</taxon>
    </lineage>
</organism>
<dbReference type="Proteomes" id="UP000177167">
    <property type="component" value="Unassembled WGS sequence"/>
</dbReference>